<gene>
    <name evidence="1" type="primary">MSRA</name>
</gene>
<feature type="non-terminal residue" evidence="1">
    <location>
        <position position="1"/>
    </location>
</feature>
<organism evidence="1">
    <name type="scientific">Nothobranchius furzeri</name>
    <name type="common">Turquoise killifish</name>
    <dbReference type="NCBI Taxonomy" id="105023"/>
    <lineage>
        <taxon>Eukaryota</taxon>
        <taxon>Metazoa</taxon>
        <taxon>Chordata</taxon>
        <taxon>Craniata</taxon>
        <taxon>Vertebrata</taxon>
        <taxon>Euteleostomi</taxon>
        <taxon>Actinopterygii</taxon>
        <taxon>Neopterygii</taxon>
        <taxon>Teleostei</taxon>
        <taxon>Neoteleostei</taxon>
        <taxon>Acanthomorphata</taxon>
        <taxon>Ovalentaria</taxon>
        <taxon>Atherinomorphae</taxon>
        <taxon>Cyprinodontiformes</taxon>
        <taxon>Nothobranchiidae</taxon>
        <taxon>Nothobranchius</taxon>
    </lineage>
</organism>
<sequence>LLHKSFGRFIKGRLGSLGLSRLLAVPFKHLNLTAETSPSLH</sequence>
<protein>
    <submittedName>
        <fullName evidence="1">Methionine sulfoxide reductase A</fullName>
    </submittedName>
</protein>
<accession>A0A1A7ZTM4</accession>
<dbReference type="EMBL" id="HADY01007303">
    <property type="protein sequence ID" value="SBP45788.1"/>
    <property type="molecule type" value="Transcribed_RNA"/>
</dbReference>
<evidence type="ECO:0000313" key="1">
    <source>
        <dbReference type="EMBL" id="SBP45788.1"/>
    </source>
</evidence>
<dbReference type="AlphaFoldDB" id="A0A1A7ZTM4"/>
<proteinExistence type="predicted"/>
<reference evidence="1" key="1">
    <citation type="submission" date="2016-05" db="EMBL/GenBank/DDBJ databases">
        <authorList>
            <person name="Lavstsen T."/>
            <person name="Jespersen J.S."/>
        </authorList>
    </citation>
    <scope>NUCLEOTIDE SEQUENCE</scope>
    <source>
        <tissue evidence="1">Brain</tissue>
    </source>
</reference>
<name>A0A1A7ZTM4_NOTFU</name>
<reference evidence="1" key="2">
    <citation type="submission" date="2016-06" db="EMBL/GenBank/DDBJ databases">
        <title>The genome of a short-lived fish provides insights into sex chromosome evolution and the genetic control of aging.</title>
        <authorList>
            <person name="Reichwald K."/>
            <person name="Felder M."/>
            <person name="Petzold A."/>
            <person name="Koch P."/>
            <person name="Groth M."/>
            <person name="Platzer M."/>
        </authorList>
    </citation>
    <scope>NUCLEOTIDE SEQUENCE</scope>
    <source>
        <tissue evidence="1">Brain</tissue>
    </source>
</reference>